<keyword evidence="1" id="KW-1133">Transmembrane helix</keyword>
<comment type="caution">
    <text evidence="2">The sequence shown here is derived from an EMBL/GenBank/DDBJ whole genome shotgun (WGS) entry which is preliminary data.</text>
</comment>
<keyword evidence="1" id="KW-0472">Membrane</keyword>
<gene>
    <name evidence="2" type="ORF">UU93_C0003G0045</name>
</gene>
<evidence type="ECO:0000256" key="1">
    <source>
        <dbReference type="SAM" id="Phobius"/>
    </source>
</evidence>
<organism evidence="2 3">
    <name type="scientific">Candidatus Amesbacteria bacterium GW2011_GWA2_42_12</name>
    <dbReference type="NCBI Taxonomy" id="1618356"/>
    <lineage>
        <taxon>Bacteria</taxon>
        <taxon>Candidatus Amesiibacteriota</taxon>
    </lineage>
</organism>
<evidence type="ECO:0000313" key="3">
    <source>
        <dbReference type="Proteomes" id="UP000034160"/>
    </source>
</evidence>
<accession>A0A0G0Y8F9</accession>
<evidence type="ECO:0000313" key="2">
    <source>
        <dbReference type="EMBL" id="KKS33037.1"/>
    </source>
</evidence>
<name>A0A0G0Y8F9_9BACT</name>
<protein>
    <submittedName>
        <fullName evidence="2">Uncharacterized protein</fullName>
    </submittedName>
</protein>
<sequence>MNDGRSVEQKTNVVKDERWDRLVEKIRGLGKSEKKQYTQSPLEKVADAVRTLVRPTKHDLYASSIGFALVPEAILSIWESYGKDWITLYYKNNEGAFTASPETVNVVRDQVAVLANDCTTFLSNGLPNYNGVDVAISGIGNVGSFLERFRGVYGSIRDLSPSQVSAICHDVSQLGELDLINKQIIPEIQRNVLQNLNLGFESMRFAGIFMTAYSIFSDKINSALIPSEAGKLEKGLLYAFTNLSLAYSALLTNAMLTFIHTGGFFHESMVNNLPLAVISAGVMTLTKISAEELFNKRKNRNFVEFIAGASTVVAITGPSTLTALKFILGLTAS</sequence>
<feature type="transmembrane region" description="Helical" evidence="1">
    <location>
        <begin position="272"/>
        <end position="290"/>
    </location>
</feature>
<dbReference type="AlphaFoldDB" id="A0A0G0Y8F9"/>
<feature type="transmembrane region" description="Helical" evidence="1">
    <location>
        <begin position="302"/>
        <end position="328"/>
    </location>
</feature>
<dbReference type="EMBL" id="LCCN01000003">
    <property type="protein sequence ID" value="KKS33037.1"/>
    <property type="molecule type" value="Genomic_DNA"/>
</dbReference>
<dbReference type="STRING" id="1618356.UU93_C0003G0045"/>
<dbReference type="Proteomes" id="UP000034160">
    <property type="component" value="Unassembled WGS sequence"/>
</dbReference>
<keyword evidence="1" id="KW-0812">Transmembrane</keyword>
<proteinExistence type="predicted"/>
<feature type="transmembrane region" description="Helical" evidence="1">
    <location>
        <begin position="236"/>
        <end position="260"/>
    </location>
</feature>
<reference evidence="2 3" key="1">
    <citation type="journal article" date="2015" name="Nature">
        <title>rRNA introns, odd ribosomes, and small enigmatic genomes across a large radiation of phyla.</title>
        <authorList>
            <person name="Brown C.T."/>
            <person name="Hug L.A."/>
            <person name="Thomas B.C."/>
            <person name="Sharon I."/>
            <person name="Castelle C.J."/>
            <person name="Singh A."/>
            <person name="Wilkins M.J."/>
            <person name="Williams K.H."/>
            <person name="Banfield J.F."/>
        </authorList>
    </citation>
    <scope>NUCLEOTIDE SEQUENCE [LARGE SCALE GENOMIC DNA]</scope>
</reference>